<proteinExistence type="predicted"/>
<dbReference type="Pfam" id="PF16719">
    <property type="entry name" value="SAWADEE"/>
    <property type="match status" value="1"/>
</dbReference>
<name>A0AAD4J8U6_PERFH</name>
<evidence type="ECO:0000259" key="1">
    <source>
        <dbReference type="Pfam" id="PF16719"/>
    </source>
</evidence>
<reference evidence="2 3" key="1">
    <citation type="journal article" date="2021" name="Nat. Commun.">
        <title>Incipient diploidization of the medicinal plant Perilla within 10,000 years.</title>
        <authorList>
            <person name="Zhang Y."/>
            <person name="Shen Q."/>
            <person name="Leng L."/>
            <person name="Zhang D."/>
            <person name="Chen S."/>
            <person name="Shi Y."/>
            <person name="Ning Z."/>
            <person name="Chen S."/>
        </authorList>
    </citation>
    <scope>NUCLEOTIDE SEQUENCE [LARGE SCALE GENOMIC DNA]</scope>
    <source>
        <strain evidence="3">cv. PC099</strain>
    </source>
</reference>
<comment type="caution">
    <text evidence="2">The sequence shown here is derived from an EMBL/GenBank/DDBJ whole genome shotgun (WGS) entry which is preliminary data.</text>
</comment>
<dbReference type="InterPro" id="IPR032001">
    <property type="entry name" value="SAWADEE_dom"/>
</dbReference>
<dbReference type="GO" id="GO:0003682">
    <property type="term" value="F:chromatin binding"/>
    <property type="evidence" value="ECO:0007669"/>
    <property type="project" value="InterPro"/>
</dbReference>
<dbReference type="Proteomes" id="UP001190926">
    <property type="component" value="Unassembled WGS sequence"/>
</dbReference>
<gene>
    <name evidence="2" type="ORF">C2S53_011545</name>
</gene>
<dbReference type="AlphaFoldDB" id="A0AAD4J8U6"/>
<dbReference type="PANTHER" id="PTHR36384:SF1">
    <property type="entry name" value="SAWADEE PROTEIN"/>
    <property type="match status" value="1"/>
</dbReference>
<dbReference type="PANTHER" id="PTHR36384">
    <property type="entry name" value="SAWADEE PROTEIN"/>
    <property type="match status" value="1"/>
</dbReference>
<dbReference type="Gene3D" id="2.30.30.140">
    <property type="match status" value="1"/>
</dbReference>
<keyword evidence="3" id="KW-1185">Reference proteome</keyword>
<evidence type="ECO:0000313" key="3">
    <source>
        <dbReference type="Proteomes" id="UP001190926"/>
    </source>
</evidence>
<organism evidence="2 3">
    <name type="scientific">Perilla frutescens var. hirtella</name>
    <name type="common">Perilla citriodora</name>
    <name type="synonym">Perilla setoyensis</name>
    <dbReference type="NCBI Taxonomy" id="608512"/>
    <lineage>
        <taxon>Eukaryota</taxon>
        <taxon>Viridiplantae</taxon>
        <taxon>Streptophyta</taxon>
        <taxon>Embryophyta</taxon>
        <taxon>Tracheophyta</taxon>
        <taxon>Spermatophyta</taxon>
        <taxon>Magnoliopsida</taxon>
        <taxon>eudicotyledons</taxon>
        <taxon>Gunneridae</taxon>
        <taxon>Pentapetalae</taxon>
        <taxon>asterids</taxon>
        <taxon>lamiids</taxon>
        <taxon>Lamiales</taxon>
        <taxon>Lamiaceae</taxon>
        <taxon>Nepetoideae</taxon>
        <taxon>Elsholtzieae</taxon>
        <taxon>Perilla</taxon>
    </lineage>
</organism>
<feature type="domain" description="SAWADEE" evidence="1">
    <location>
        <begin position="18"/>
        <end position="159"/>
    </location>
</feature>
<accession>A0AAD4J8U6</accession>
<evidence type="ECO:0000313" key="2">
    <source>
        <dbReference type="EMBL" id="KAH6829321.1"/>
    </source>
</evidence>
<dbReference type="EMBL" id="SDAM02000109">
    <property type="protein sequence ID" value="KAH6829321.1"/>
    <property type="molecule type" value="Genomic_DNA"/>
</dbReference>
<sequence>MGDALMASVDTSDSASLYDLEYRATEDDAWYSVCVVLDAGAETLSVKYMCAPEVYEVVFSAGDFETEARLEELVGRFRPVSRQLQDCECLRLSIGKSVCAGHRIGDNDLRFYDAVVDAVENRPHSFAGGEEECLCTFVLYWQHGRVRGTLTSVNIASICVLEPATQIDPRICAFAKMAKKKIKSLKELGMKSETSMKLERRLTYEAEDSAKISYYDQWTSHDEDMGPKSCNSDGSATTDGHFFILIDNLEKDLTPSAIENFIYEKTTILPEACVFPRQLSDPFARGAIMVDCQKKAQTIHEFLDNPNHFVVSSRGRPWVVTEKALARTFGASIWNLIPVIREEIKPNRTCREVEVVVSGTDAYQRAKQLRDLFLEFIHHESQVFERLVLEEEKILQSYQPA</sequence>
<protein>
    <recommendedName>
        <fullName evidence="1">SAWADEE domain-containing protein</fullName>
    </recommendedName>
</protein>